<evidence type="ECO:0000256" key="1">
    <source>
        <dbReference type="ARBA" id="ARBA00006432"/>
    </source>
</evidence>
<dbReference type="GO" id="GO:0031956">
    <property type="term" value="F:medium-chain fatty acid-CoA ligase activity"/>
    <property type="evidence" value="ECO:0007669"/>
    <property type="project" value="TreeGrafter"/>
</dbReference>
<dbReference type="InterPro" id="IPR045851">
    <property type="entry name" value="AMP-bd_C_sf"/>
</dbReference>
<evidence type="ECO:0000259" key="4">
    <source>
        <dbReference type="Pfam" id="PF00501"/>
    </source>
</evidence>
<dbReference type="AlphaFoldDB" id="A0A7G9RRQ5"/>
<evidence type="ECO:0000259" key="5">
    <source>
        <dbReference type="Pfam" id="PF13193"/>
    </source>
</evidence>
<organism evidence="6 7">
    <name type="scientific">Diaphorobacter ruginosibacter</name>
    <dbReference type="NCBI Taxonomy" id="1715720"/>
    <lineage>
        <taxon>Bacteria</taxon>
        <taxon>Pseudomonadati</taxon>
        <taxon>Pseudomonadota</taxon>
        <taxon>Betaproteobacteria</taxon>
        <taxon>Burkholderiales</taxon>
        <taxon>Comamonadaceae</taxon>
        <taxon>Diaphorobacter</taxon>
    </lineage>
</organism>
<dbReference type="PANTHER" id="PTHR43201:SF5">
    <property type="entry name" value="MEDIUM-CHAIN ACYL-COA LIGASE ACSF2, MITOCHONDRIAL"/>
    <property type="match status" value="1"/>
</dbReference>
<dbReference type="InterPro" id="IPR042099">
    <property type="entry name" value="ANL_N_sf"/>
</dbReference>
<keyword evidence="7" id="KW-1185">Reference proteome</keyword>
<dbReference type="SUPFAM" id="SSF56801">
    <property type="entry name" value="Acetyl-CoA synthetase-like"/>
    <property type="match status" value="1"/>
</dbReference>
<evidence type="ECO:0000313" key="7">
    <source>
        <dbReference type="Proteomes" id="UP000515811"/>
    </source>
</evidence>
<gene>
    <name evidence="6" type="ORF">H9K76_05375</name>
</gene>
<dbReference type="PROSITE" id="PS00455">
    <property type="entry name" value="AMP_BINDING"/>
    <property type="match status" value="1"/>
</dbReference>
<dbReference type="Proteomes" id="UP000515811">
    <property type="component" value="Chromosome"/>
</dbReference>
<accession>A0A7G9RRQ5</accession>
<sequence length="515" mass="55486">MTTNTALHSIAELIDARAAERGEETFMINAQDGALFSFARLKEETDRLRANFDAIGLAPGDKVSVYMPNGPLPAILLLGIMASGLVVNPVNLLSQPSQLVHVLRHSDTRLVFTSREHQPALEQALAQVERSVAVVLCDPESMHVPLAPSLPPVAGVADRLVTHRIAPDEPALIMYTSGTTGVPKGVLLTHANLLANAASTSQVHALGESDRVMVSLPLYHINALVVALITPLFHGGSLVMSPRFSAKTFWADVCGFGCTWINVVPTIIAYLLNDEAGAQGRDLSALKFCRSASAALAPEHHRAFESRFGLGIIETMGLTETAAPSFSNPLAARERRIGSVGRPAGALAAVMGVDGQLLPAGERGEIVLQGPHVMQGYYKDPVRTREAFTDDGWLRTGDVGYQDADGFFYITGRSKELIIKGGENIAPREIDEAVLKHPKVLDAAAVGVPHPEYGQEIAVYLVMRDGAEFDAADLRRHCLAELGNYKCPSRFVQMLELPRGPSGKLQRLRLLEQPA</sequence>
<dbReference type="Pfam" id="PF00501">
    <property type="entry name" value="AMP-binding"/>
    <property type="match status" value="1"/>
</dbReference>
<keyword evidence="3" id="KW-1133">Transmembrane helix</keyword>
<name>A0A7G9RRQ5_9BURK</name>
<protein>
    <submittedName>
        <fullName evidence="6">AMP-binding protein</fullName>
    </submittedName>
</protein>
<dbReference type="InterPro" id="IPR000873">
    <property type="entry name" value="AMP-dep_synth/lig_dom"/>
</dbReference>
<reference evidence="6 7" key="1">
    <citation type="submission" date="2020-08" db="EMBL/GenBank/DDBJ databases">
        <title>Genome sequence of Diaphorobacter ruginosibacter DSM 27467T.</title>
        <authorList>
            <person name="Hyun D.-W."/>
            <person name="Bae J.-W."/>
        </authorList>
    </citation>
    <scope>NUCLEOTIDE SEQUENCE [LARGE SCALE GENOMIC DNA]</scope>
    <source>
        <strain evidence="6 7">DSM 27467</strain>
    </source>
</reference>
<feature type="domain" description="AMP-binding enzyme C-terminal" evidence="5">
    <location>
        <begin position="429"/>
        <end position="504"/>
    </location>
</feature>
<dbReference type="InterPro" id="IPR020845">
    <property type="entry name" value="AMP-binding_CS"/>
</dbReference>
<keyword evidence="3" id="KW-0812">Transmembrane</keyword>
<dbReference type="Gene3D" id="3.30.300.30">
    <property type="match status" value="1"/>
</dbReference>
<dbReference type="KEGG" id="drg:H9K76_05375"/>
<feature type="transmembrane region" description="Helical" evidence="3">
    <location>
        <begin position="74"/>
        <end position="94"/>
    </location>
</feature>
<feature type="domain" description="AMP-dependent synthetase/ligase" evidence="4">
    <location>
        <begin position="15"/>
        <end position="378"/>
    </location>
</feature>
<dbReference type="EMBL" id="CP060714">
    <property type="protein sequence ID" value="QNN58280.1"/>
    <property type="molecule type" value="Genomic_DNA"/>
</dbReference>
<dbReference type="PANTHER" id="PTHR43201">
    <property type="entry name" value="ACYL-COA SYNTHETASE"/>
    <property type="match status" value="1"/>
</dbReference>
<dbReference type="Pfam" id="PF13193">
    <property type="entry name" value="AMP-binding_C"/>
    <property type="match status" value="1"/>
</dbReference>
<feature type="transmembrane region" description="Helical" evidence="3">
    <location>
        <begin position="249"/>
        <end position="272"/>
    </location>
</feature>
<comment type="similarity">
    <text evidence="1">Belongs to the ATP-dependent AMP-binding enzyme family.</text>
</comment>
<feature type="transmembrane region" description="Helical" evidence="3">
    <location>
        <begin position="218"/>
        <end position="237"/>
    </location>
</feature>
<evidence type="ECO:0000313" key="6">
    <source>
        <dbReference type="EMBL" id="QNN58280.1"/>
    </source>
</evidence>
<dbReference type="InterPro" id="IPR025110">
    <property type="entry name" value="AMP-bd_C"/>
</dbReference>
<proteinExistence type="inferred from homology"/>
<dbReference type="GO" id="GO:0006631">
    <property type="term" value="P:fatty acid metabolic process"/>
    <property type="evidence" value="ECO:0007669"/>
    <property type="project" value="TreeGrafter"/>
</dbReference>
<dbReference type="Gene3D" id="3.40.50.12780">
    <property type="entry name" value="N-terminal domain of ligase-like"/>
    <property type="match status" value="1"/>
</dbReference>
<evidence type="ECO:0000256" key="3">
    <source>
        <dbReference type="SAM" id="Phobius"/>
    </source>
</evidence>
<keyword evidence="3" id="KW-0472">Membrane</keyword>
<keyword evidence="2" id="KW-0436">Ligase</keyword>
<evidence type="ECO:0000256" key="2">
    <source>
        <dbReference type="ARBA" id="ARBA00022598"/>
    </source>
</evidence>
<dbReference type="RefSeq" id="WP_187598536.1">
    <property type="nucleotide sequence ID" value="NZ_CP060714.1"/>
</dbReference>